<feature type="compositionally biased region" description="Low complexity" evidence="1">
    <location>
        <begin position="206"/>
        <end position="222"/>
    </location>
</feature>
<feature type="compositionally biased region" description="Low complexity" evidence="1">
    <location>
        <begin position="176"/>
        <end position="190"/>
    </location>
</feature>
<keyword evidence="3" id="KW-1185">Reference proteome</keyword>
<dbReference type="SUPFAM" id="SSF48403">
    <property type="entry name" value="Ankyrin repeat"/>
    <property type="match status" value="1"/>
</dbReference>
<feature type="compositionally biased region" description="Pro residues" evidence="1">
    <location>
        <begin position="50"/>
        <end position="66"/>
    </location>
</feature>
<dbReference type="STRING" id="198092.SAMN02745194_01785"/>
<evidence type="ECO:0000256" key="1">
    <source>
        <dbReference type="SAM" id="MobiDB-lite"/>
    </source>
</evidence>
<dbReference type="EMBL" id="FQZF01000008">
    <property type="protein sequence ID" value="SHJ10428.1"/>
    <property type="molecule type" value="Genomic_DNA"/>
</dbReference>
<reference evidence="2 3" key="1">
    <citation type="submission" date="2016-11" db="EMBL/GenBank/DDBJ databases">
        <authorList>
            <person name="Jaros S."/>
            <person name="Januszkiewicz K."/>
            <person name="Wedrychowicz H."/>
        </authorList>
    </citation>
    <scope>NUCLEOTIDE SEQUENCE [LARGE SCALE GENOMIC DNA]</scope>
    <source>
        <strain evidence="2 3">DSM 14916</strain>
    </source>
</reference>
<gene>
    <name evidence="2" type="ORF">SAMN02745194_01785</name>
</gene>
<dbReference type="InterPro" id="IPR036770">
    <property type="entry name" value="Ankyrin_rpt-contain_sf"/>
</dbReference>
<name>A0A1M6GKH3_9PROT</name>
<feature type="region of interest" description="Disordered" evidence="1">
    <location>
        <begin position="147"/>
        <end position="269"/>
    </location>
</feature>
<evidence type="ECO:0000313" key="3">
    <source>
        <dbReference type="Proteomes" id="UP000184387"/>
    </source>
</evidence>
<dbReference type="Gene3D" id="1.25.40.20">
    <property type="entry name" value="Ankyrin repeat-containing domain"/>
    <property type="match status" value="1"/>
</dbReference>
<organism evidence="2 3">
    <name type="scientific">Muricoccus roseus</name>
    <dbReference type="NCBI Taxonomy" id="198092"/>
    <lineage>
        <taxon>Bacteria</taxon>
        <taxon>Pseudomonadati</taxon>
        <taxon>Pseudomonadota</taxon>
        <taxon>Alphaproteobacteria</taxon>
        <taxon>Acetobacterales</taxon>
        <taxon>Roseomonadaceae</taxon>
        <taxon>Muricoccus</taxon>
    </lineage>
</organism>
<dbReference type="Pfam" id="PF13637">
    <property type="entry name" value="Ank_4"/>
    <property type="match status" value="1"/>
</dbReference>
<dbReference type="Proteomes" id="UP000184387">
    <property type="component" value="Unassembled WGS sequence"/>
</dbReference>
<feature type="region of interest" description="Disordered" evidence="1">
    <location>
        <begin position="47"/>
        <end position="71"/>
    </location>
</feature>
<sequence length="269" mass="27027">MGRGVAPAAREGYSQGAMRRIPLALLLAGPMLACPALIPVAGAQGVGRNAPPPSAGPASRPPPPALPGLAGRRAAEPIPAETPPINLSPNDALFDAVNRGDMAAARDAMARGADLNARNQLGLTPVDAAVDQGRHEIVFFLLSARGSAGSGPTMAPSEPSPPAAARRGRAGREAPGRNAAAAPGPAPSAAPEEEIPVRPTGPLSDPPRGGRPAPVGPSSAAPTRAQLFAGDGGAPRPEIGFLGFDAGRPAGAEPLRQDRPTSARRNRRA</sequence>
<proteinExistence type="predicted"/>
<accession>A0A1M6GKH3</accession>
<dbReference type="InterPro" id="IPR002110">
    <property type="entry name" value="Ankyrin_rpt"/>
</dbReference>
<protein>
    <submittedName>
        <fullName evidence="2">Ankyrin repeat-containing protein</fullName>
    </submittedName>
</protein>
<evidence type="ECO:0000313" key="2">
    <source>
        <dbReference type="EMBL" id="SHJ10428.1"/>
    </source>
</evidence>
<dbReference type="AlphaFoldDB" id="A0A1M6GKH3"/>